<reference evidence="2 3" key="1">
    <citation type="journal article" date="2014" name="Int. J. Syst. Evol. Microbiol.">
        <title>Bradyrhizobium ottawaense sp. nov., a symbiotic nitrogen fixing bacterium from root nodules of soybeans in Canada.</title>
        <authorList>
            <person name="Yu X."/>
            <person name="Cloutier S."/>
            <person name="Tambong J.T."/>
            <person name="Bromfield E.S."/>
        </authorList>
    </citation>
    <scope>NUCLEOTIDE SEQUENCE [LARGE SCALE GENOMIC DNA]</scope>
    <source>
        <strain evidence="2 3">OO99</strain>
    </source>
</reference>
<feature type="compositionally biased region" description="Low complexity" evidence="1">
    <location>
        <begin position="286"/>
        <end position="295"/>
    </location>
</feature>
<dbReference type="AlphaFoldDB" id="A0A2U8P326"/>
<name>A0A2U8P326_9BRAD</name>
<organism evidence="2 3">
    <name type="scientific">Bradyrhizobium ottawaense</name>
    <dbReference type="NCBI Taxonomy" id="931866"/>
    <lineage>
        <taxon>Bacteria</taxon>
        <taxon>Pseudomonadati</taxon>
        <taxon>Pseudomonadota</taxon>
        <taxon>Alphaproteobacteria</taxon>
        <taxon>Hyphomicrobiales</taxon>
        <taxon>Nitrobacteraceae</taxon>
        <taxon>Bradyrhizobium</taxon>
    </lineage>
</organism>
<dbReference type="EMBL" id="CP029425">
    <property type="protein sequence ID" value="AWL92125.1"/>
    <property type="molecule type" value="Genomic_DNA"/>
</dbReference>
<dbReference type="KEGG" id="bot:CIT37_07865"/>
<dbReference type="Proteomes" id="UP000215703">
    <property type="component" value="Chromosome"/>
</dbReference>
<accession>A0A2U8P326</accession>
<evidence type="ECO:0000256" key="1">
    <source>
        <dbReference type="SAM" id="MobiDB-lite"/>
    </source>
</evidence>
<sequence>MAGFIVAAAAIFALVRWAGTGEQPKLSVAKQWNEAIQKLGFEPVYPPVEDIQVGDVFAMISDDAVSDSATDEPFAGRSIKLLHLDLTPEIEEAYRAVYQFPATNVRPEHDGQIWPQANSTESLFKPPATRTTLPLVLFPRFTITNVKRASGSGSASAMSQLLSGGFGADASSTETVEVRFSATETYGVPAVPAELRLLDFCEDDATKGFCSQQGLRKQLSILIGKRIDDKVKDRKTGVERPRFSVELALVSRVFLARSIQTSMGEDGSTRGNVGVNRQAVLPAAAAEAAPAAAGASGDGKPQPPAPTPQAGPNEAPGGAIAFERRATSNVLLPDTLLPRPVVVGFKSVRLRPVE</sequence>
<evidence type="ECO:0000313" key="3">
    <source>
        <dbReference type="Proteomes" id="UP000215703"/>
    </source>
</evidence>
<feature type="region of interest" description="Disordered" evidence="1">
    <location>
        <begin position="286"/>
        <end position="322"/>
    </location>
</feature>
<gene>
    <name evidence="2" type="ORF">CIT37_07865</name>
</gene>
<reference evidence="2 3" key="2">
    <citation type="journal article" date="2017" name="Syst. Appl. Microbiol.">
        <title>Soybeans inoculated with root zone soils of Canadian native legumes harbour diverse and novel Bradyrhizobium spp. that possess agricultural potential.</title>
        <authorList>
            <person name="Bromfield E.S.P."/>
            <person name="Cloutier S."/>
            <person name="Tambong J.T."/>
            <person name="Tran Thi T.V."/>
        </authorList>
    </citation>
    <scope>NUCLEOTIDE SEQUENCE [LARGE SCALE GENOMIC DNA]</scope>
    <source>
        <strain evidence="2 3">OO99</strain>
    </source>
</reference>
<protein>
    <submittedName>
        <fullName evidence="2">Uncharacterized protein</fullName>
    </submittedName>
</protein>
<proteinExistence type="predicted"/>
<evidence type="ECO:0000313" key="2">
    <source>
        <dbReference type="EMBL" id="AWL92125.1"/>
    </source>
</evidence>